<evidence type="ECO:0000313" key="10">
    <source>
        <dbReference type="Proteomes" id="UP000037446"/>
    </source>
</evidence>
<organism evidence="9 10">
    <name type="scientific">Qipengyuania citrea LAMA 915</name>
    <dbReference type="NCBI Taxonomy" id="1306953"/>
    <lineage>
        <taxon>Bacteria</taxon>
        <taxon>Pseudomonadati</taxon>
        <taxon>Pseudomonadota</taxon>
        <taxon>Alphaproteobacteria</taxon>
        <taxon>Sphingomonadales</taxon>
        <taxon>Erythrobacteraceae</taxon>
        <taxon>Qipengyuania</taxon>
    </lineage>
</organism>
<sequence>MKRSIKQSEELIPQGPFDSTLHFLRRPYDFVSTVCSRTGGNMFETRLLLRRTVCLRGEAAAEMFYDKARMSRDGAMPEPVRATLTGKGGVQGLDGERHLRRKEMFVSLLTQERVEALGEKFEKMWLAQLPAWTRESQVIFYEALHPILAEAVCDWAGVPLPAEERIKRTRDLVLLFDRAAALGLGHFQARRARSRSEAWLARIIKDVRDSRLVPHAESALAVIAGHRDENGALLSPKIAAVELLNVLRPTVAASVYITLLAHALHSFPDLAPTPASDRSEMGYFVQEVRRFYPFFPAVAARSRKDFRWRNVRFPAGRRFLLDLHATNTDPHLWNEPETFNPERFREEGISAFALIPQGGGDVPKNHRCPGETVVLEVMERALRMLLCEMEYRLPPQDLRIDRSRMPALPGSKIILEDIRRSERSLKET</sequence>
<dbReference type="CDD" id="cd11067">
    <property type="entry name" value="CYP152"/>
    <property type="match status" value="1"/>
</dbReference>
<evidence type="ECO:0000256" key="2">
    <source>
        <dbReference type="ARBA" id="ARBA00010617"/>
    </source>
</evidence>
<dbReference type="EMBL" id="JYNE01000024">
    <property type="protein sequence ID" value="KNH02119.1"/>
    <property type="molecule type" value="Genomic_DNA"/>
</dbReference>
<dbReference type="PANTHER" id="PTHR24286">
    <property type="entry name" value="CYTOCHROME P450 26"/>
    <property type="match status" value="1"/>
</dbReference>
<protein>
    <submittedName>
        <fullName evidence="9">Cytochrome p450</fullName>
    </submittedName>
</protein>
<name>A0A0L1KE31_9SPHN</name>
<keyword evidence="7" id="KW-0503">Monooxygenase</keyword>
<keyword evidence="6 8" id="KW-0408">Iron</keyword>
<dbReference type="GO" id="GO:0016705">
    <property type="term" value="F:oxidoreductase activity, acting on paired donors, with incorporation or reduction of molecular oxygen"/>
    <property type="evidence" value="ECO:0007669"/>
    <property type="project" value="InterPro"/>
</dbReference>
<evidence type="ECO:0000256" key="7">
    <source>
        <dbReference type="ARBA" id="ARBA00023033"/>
    </source>
</evidence>
<dbReference type="GO" id="GO:0016125">
    <property type="term" value="P:sterol metabolic process"/>
    <property type="evidence" value="ECO:0007669"/>
    <property type="project" value="TreeGrafter"/>
</dbReference>
<dbReference type="Proteomes" id="UP000037446">
    <property type="component" value="Unassembled WGS sequence"/>
</dbReference>
<comment type="cofactor">
    <cofactor evidence="1 8">
        <name>heme</name>
        <dbReference type="ChEBI" id="CHEBI:30413"/>
    </cofactor>
</comment>
<evidence type="ECO:0000256" key="3">
    <source>
        <dbReference type="ARBA" id="ARBA00022617"/>
    </source>
</evidence>
<evidence type="ECO:0000256" key="1">
    <source>
        <dbReference type="ARBA" id="ARBA00001971"/>
    </source>
</evidence>
<evidence type="ECO:0000256" key="4">
    <source>
        <dbReference type="ARBA" id="ARBA00022723"/>
    </source>
</evidence>
<accession>A0A0L1KE31</accession>
<dbReference type="PANTHER" id="PTHR24286:SF24">
    <property type="entry name" value="LANOSTEROL 14-ALPHA DEMETHYLASE"/>
    <property type="match status" value="1"/>
</dbReference>
<dbReference type="GO" id="GO:0020037">
    <property type="term" value="F:heme binding"/>
    <property type="evidence" value="ECO:0007669"/>
    <property type="project" value="InterPro"/>
</dbReference>
<dbReference type="STRING" id="1306953.J121_2031"/>
<dbReference type="InterPro" id="IPR001128">
    <property type="entry name" value="Cyt_P450"/>
</dbReference>
<comment type="caution">
    <text evidence="9">The sequence shown here is derived from an EMBL/GenBank/DDBJ whole genome shotgun (WGS) entry which is preliminary data.</text>
</comment>
<evidence type="ECO:0000256" key="5">
    <source>
        <dbReference type="ARBA" id="ARBA00023002"/>
    </source>
</evidence>
<keyword evidence="4 8" id="KW-0479">Metal-binding</keyword>
<dbReference type="InterPro" id="IPR036396">
    <property type="entry name" value="Cyt_P450_sf"/>
</dbReference>
<dbReference type="SUPFAM" id="SSF48264">
    <property type="entry name" value="Cytochrome P450"/>
    <property type="match status" value="1"/>
</dbReference>
<evidence type="ECO:0000256" key="8">
    <source>
        <dbReference type="PIRSR" id="PIRSR602401-1"/>
    </source>
</evidence>
<keyword evidence="5" id="KW-0560">Oxidoreductase</keyword>
<proteinExistence type="inferred from homology"/>
<dbReference type="InterPro" id="IPR002401">
    <property type="entry name" value="Cyt_P450_E_grp-I"/>
</dbReference>
<evidence type="ECO:0000256" key="6">
    <source>
        <dbReference type="ARBA" id="ARBA00023004"/>
    </source>
</evidence>
<dbReference type="GO" id="GO:0005506">
    <property type="term" value="F:iron ion binding"/>
    <property type="evidence" value="ECO:0007669"/>
    <property type="project" value="InterPro"/>
</dbReference>
<dbReference type="AlphaFoldDB" id="A0A0L1KE31"/>
<dbReference type="PATRIC" id="fig|1306953.7.peg.2103"/>
<comment type="similarity">
    <text evidence="2">Belongs to the cytochrome P450 family.</text>
</comment>
<feature type="binding site" description="axial binding residue" evidence="8">
    <location>
        <position position="368"/>
    </location>
    <ligand>
        <name>heme</name>
        <dbReference type="ChEBI" id="CHEBI:30413"/>
    </ligand>
    <ligandPart>
        <name>Fe</name>
        <dbReference type="ChEBI" id="CHEBI:18248"/>
    </ligandPart>
</feature>
<dbReference type="GO" id="GO:0004497">
    <property type="term" value="F:monooxygenase activity"/>
    <property type="evidence" value="ECO:0007669"/>
    <property type="project" value="UniProtKB-KW"/>
</dbReference>
<dbReference type="RefSeq" id="WP_050600454.1">
    <property type="nucleotide sequence ID" value="NZ_JYNE01000024.1"/>
</dbReference>
<dbReference type="Gene3D" id="1.10.630.10">
    <property type="entry name" value="Cytochrome P450"/>
    <property type="match status" value="1"/>
</dbReference>
<gene>
    <name evidence="9" type="ORF">J121_2031</name>
</gene>
<evidence type="ECO:0000313" key="9">
    <source>
        <dbReference type="EMBL" id="KNH02119.1"/>
    </source>
</evidence>
<dbReference type="Pfam" id="PF00067">
    <property type="entry name" value="p450"/>
    <property type="match status" value="1"/>
</dbReference>
<dbReference type="PRINTS" id="PR00463">
    <property type="entry name" value="EP450I"/>
</dbReference>
<reference evidence="9" key="1">
    <citation type="submission" date="2015-02" db="EMBL/GenBank/DDBJ databases">
        <authorList>
            <person name="Chooi Y.-H."/>
        </authorList>
    </citation>
    <scope>NUCLEOTIDE SEQUENCE [LARGE SCALE GENOMIC DNA]</scope>
    <source>
        <strain evidence="9">LAMA 915</strain>
    </source>
</reference>
<keyword evidence="3 8" id="KW-0349">Heme</keyword>